<comment type="caution">
    <text evidence="1">The sequence shown here is derived from an EMBL/GenBank/DDBJ whole genome shotgun (WGS) entry which is preliminary data.</text>
</comment>
<protein>
    <submittedName>
        <fullName evidence="1">Uncharacterized protein</fullName>
    </submittedName>
</protein>
<dbReference type="SUPFAM" id="SSF56672">
    <property type="entry name" value="DNA/RNA polymerases"/>
    <property type="match status" value="1"/>
</dbReference>
<dbReference type="InterPro" id="IPR000477">
    <property type="entry name" value="RT_dom"/>
</dbReference>
<dbReference type="PROSITE" id="PS50878">
    <property type="entry name" value="RT_POL"/>
    <property type="match status" value="1"/>
</dbReference>
<accession>A0A7D9DA85</accession>
<evidence type="ECO:0000313" key="2">
    <source>
        <dbReference type="Proteomes" id="UP001152795"/>
    </source>
</evidence>
<dbReference type="PANTHER" id="PTHR33395:SF22">
    <property type="entry name" value="REVERSE TRANSCRIPTASE DOMAIN-CONTAINING PROTEIN"/>
    <property type="match status" value="1"/>
</dbReference>
<sequence>MAPECNDCLHTDLVKLARDNFLWQLIDQPTRGDNILLTNFPDKVKQLEIFDDVINSDHQLFEFVLNFNINKKPPIKRKVYNFKTVNWDALRSTIEHTPWDITMDDSCIDSCFKTVNWDALRSTIEHTPWDITMDDSCIDTSLSNRMDLFFSIVNEHILQTTIKDNNTRPWIDKDVIHIFQQNNKLRRIAKESGQQKHLENYNSKRKEAKLILNNKYNDYLNYIKLPFKDNTKKFWSFVKAITKSSSISKVRINKLQHGFQRQKNCTTPLIQVYHNILEALDKCNKIDIIYLDFTKAFDKVSHPLLLQKLGEFGFCGDYCGLEAICLAESKGFVLEGQHSDWLDVSSGVPQGSILGPLLFSIFINDLPNQIASLSLMVFMPMTAKCLE</sequence>
<dbReference type="Proteomes" id="UP001152795">
    <property type="component" value="Unassembled WGS sequence"/>
</dbReference>
<dbReference type="InterPro" id="IPR043502">
    <property type="entry name" value="DNA/RNA_pol_sf"/>
</dbReference>
<organism evidence="1 2">
    <name type="scientific">Paramuricea clavata</name>
    <name type="common">Red gorgonian</name>
    <name type="synonym">Violescent sea-whip</name>
    <dbReference type="NCBI Taxonomy" id="317549"/>
    <lineage>
        <taxon>Eukaryota</taxon>
        <taxon>Metazoa</taxon>
        <taxon>Cnidaria</taxon>
        <taxon>Anthozoa</taxon>
        <taxon>Octocorallia</taxon>
        <taxon>Malacalcyonacea</taxon>
        <taxon>Plexauridae</taxon>
        <taxon>Paramuricea</taxon>
    </lineage>
</organism>
<dbReference type="AlphaFoldDB" id="A0A7D9DA85"/>
<gene>
    <name evidence="1" type="ORF">PACLA_8A049415</name>
</gene>
<evidence type="ECO:0000313" key="1">
    <source>
        <dbReference type="EMBL" id="CAB3979919.1"/>
    </source>
</evidence>
<dbReference type="Pfam" id="PF00078">
    <property type="entry name" value="RVT_1"/>
    <property type="match status" value="1"/>
</dbReference>
<dbReference type="PANTHER" id="PTHR33395">
    <property type="entry name" value="TRANSCRIPTASE, PUTATIVE-RELATED-RELATED"/>
    <property type="match status" value="1"/>
</dbReference>
<name>A0A7D9DA85_PARCT</name>
<proteinExistence type="predicted"/>
<reference evidence="1" key="1">
    <citation type="submission" date="2020-04" db="EMBL/GenBank/DDBJ databases">
        <authorList>
            <person name="Alioto T."/>
            <person name="Alioto T."/>
            <person name="Gomez Garrido J."/>
        </authorList>
    </citation>
    <scope>NUCLEOTIDE SEQUENCE</scope>
    <source>
        <strain evidence="1">A484AB</strain>
    </source>
</reference>
<keyword evidence="2" id="KW-1185">Reference proteome</keyword>
<dbReference type="EMBL" id="CACRXK020000242">
    <property type="protein sequence ID" value="CAB3979919.1"/>
    <property type="molecule type" value="Genomic_DNA"/>
</dbReference>